<reference evidence="1" key="1">
    <citation type="submission" date="2021-10" db="EMBL/GenBank/DDBJ databases">
        <authorList>
            <person name="Criscuolo A."/>
        </authorList>
    </citation>
    <scope>NUCLEOTIDE SEQUENCE</scope>
    <source>
        <strain evidence="1">CIP111885</strain>
    </source>
</reference>
<protein>
    <submittedName>
        <fullName evidence="1">Uncharacterized protein</fullName>
    </submittedName>
</protein>
<proteinExistence type="predicted"/>
<accession>A0A9C7LB19</accession>
<dbReference type="EMBL" id="CAKJTG010000008">
    <property type="protein sequence ID" value="CAG9608055.1"/>
    <property type="molecule type" value="Genomic_DNA"/>
</dbReference>
<dbReference type="AlphaFoldDB" id="A0A9C7LB19"/>
<gene>
    <name evidence="1" type="ORF">NEOCIP111885_01747</name>
</gene>
<comment type="caution">
    <text evidence="1">The sequence shown here is derived from an EMBL/GenBank/DDBJ whole genome shotgun (WGS) entry which is preliminary data.</text>
</comment>
<organism evidence="1 2">
    <name type="scientific">Pseudoneobacillus rhizosphaerae</name>
    <dbReference type="NCBI Taxonomy" id="2880968"/>
    <lineage>
        <taxon>Bacteria</taxon>
        <taxon>Bacillati</taxon>
        <taxon>Bacillota</taxon>
        <taxon>Bacilli</taxon>
        <taxon>Bacillales</taxon>
        <taxon>Bacillaceae</taxon>
        <taxon>Pseudoneobacillus</taxon>
    </lineage>
</organism>
<dbReference type="Proteomes" id="UP000789845">
    <property type="component" value="Unassembled WGS sequence"/>
</dbReference>
<evidence type="ECO:0000313" key="2">
    <source>
        <dbReference type="Proteomes" id="UP000789845"/>
    </source>
</evidence>
<keyword evidence="2" id="KW-1185">Reference proteome</keyword>
<evidence type="ECO:0000313" key="1">
    <source>
        <dbReference type="EMBL" id="CAG9608055.1"/>
    </source>
</evidence>
<sequence>MREGYKLHEIDEMDIKFWFELNTVHTEYITADDLDWL</sequence>
<name>A0A9C7LB19_9BACI</name>